<protein>
    <recommendedName>
        <fullName evidence="3">Lipoprotein</fullName>
    </recommendedName>
</protein>
<reference evidence="1 2" key="1">
    <citation type="submission" date="2022-02" db="EMBL/GenBank/DDBJ databases">
        <authorList>
            <person name="Tian F."/>
            <person name="Li J."/>
            <person name="Li F."/>
            <person name="Tong Y."/>
        </authorList>
    </citation>
    <scope>NUCLEOTIDE SEQUENCE [LARGE SCALE GENOMIC DNA]</scope>
</reference>
<proteinExistence type="predicted"/>
<evidence type="ECO:0000313" key="2">
    <source>
        <dbReference type="Proteomes" id="UP000832072"/>
    </source>
</evidence>
<dbReference type="Proteomes" id="UP000832072">
    <property type="component" value="Segment"/>
</dbReference>
<keyword evidence="2" id="KW-1185">Reference proteome</keyword>
<organism evidence="1 2">
    <name type="scientific">Cronobacter phage LPCS28</name>
    <dbReference type="NCBI Taxonomy" id="2924885"/>
    <lineage>
        <taxon>Viruses</taxon>
        <taxon>Duplodnaviria</taxon>
        <taxon>Heunggongvirae</taxon>
        <taxon>Uroviricota</taxon>
        <taxon>Caudoviricetes</taxon>
        <taxon>Pantevenvirales</taxon>
        <taxon>Straboviridae</taxon>
        <taxon>Nanhuvirus</taxon>
        <taxon>Nanhuvirus LPCS28</taxon>
    </lineage>
</organism>
<gene>
    <name evidence="1" type="ORF">EHEKIMEA_00189</name>
</gene>
<sequence>MRKIILASLLLLAGCKSVQSVPDAPVIKFEPEEATAVSIYVPHFYVLTPENALRILNEKKILIAISYDDSIELRKSLEDVNTHILIQNETIKVLKQ</sequence>
<evidence type="ECO:0000313" key="1">
    <source>
        <dbReference type="EMBL" id="UNY47071.1"/>
    </source>
</evidence>
<name>A0AAE9GBM4_9CAUD</name>
<accession>A0AAE9GBM4</accession>
<evidence type="ECO:0008006" key="3">
    <source>
        <dbReference type="Google" id="ProtNLM"/>
    </source>
</evidence>
<dbReference type="EMBL" id="OM638103">
    <property type="protein sequence ID" value="UNY47071.1"/>
    <property type="molecule type" value="Genomic_DNA"/>
</dbReference>
<dbReference type="PROSITE" id="PS51257">
    <property type="entry name" value="PROKAR_LIPOPROTEIN"/>
    <property type="match status" value="1"/>
</dbReference>